<keyword evidence="4" id="KW-1185">Reference proteome</keyword>
<keyword evidence="2" id="KW-1133">Transmembrane helix</keyword>
<name>A0A388MCA4_CHABU</name>
<feature type="transmembrane region" description="Helical" evidence="2">
    <location>
        <begin position="39"/>
        <end position="68"/>
    </location>
</feature>
<keyword evidence="2" id="KW-0812">Transmembrane</keyword>
<evidence type="ECO:0000313" key="4">
    <source>
        <dbReference type="Proteomes" id="UP000265515"/>
    </source>
</evidence>
<dbReference type="Gramene" id="GBG92135">
    <property type="protein sequence ID" value="GBG92135"/>
    <property type="gene ID" value="CBR_g54436"/>
</dbReference>
<dbReference type="Proteomes" id="UP000265515">
    <property type="component" value="Unassembled WGS sequence"/>
</dbReference>
<feature type="region of interest" description="Disordered" evidence="1">
    <location>
        <begin position="167"/>
        <end position="246"/>
    </location>
</feature>
<comment type="caution">
    <text evidence="3">The sequence shown here is derived from an EMBL/GenBank/DDBJ whole genome shotgun (WGS) entry which is preliminary data.</text>
</comment>
<gene>
    <name evidence="3" type="ORF">CBR_g54436</name>
</gene>
<sequence>MELRRHMLFVVVMILVIVVIFVVVVIFVTMFLSSFKIMFVIVSSVITFVVIAVVFVTIIHLITFFGIVVAVDVVMIKVVITFVILIVVVMGVVEGRASFHAVEVLQGWGDESSRGIWNGTNYTFVLSTAQRVQRWMAYEGIRDTRAPAGGQRQRMDDAERDDIQDALDEEEGREGGAREGGVADEADEAVREPDLPGEEVAMTSRGVGRAGPAPRAPRPELDRARREKRTVGQAAVEVPDTGREKRARQTTIDEMYARQKLAEFTDAWLQWIYMKKLPFNAFRGPEFQRVR</sequence>
<dbReference type="EMBL" id="BFEA01001006">
    <property type="protein sequence ID" value="GBG92135.1"/>
    <property type="molecule type" value="Genomic_DNA"/>
</dbReference>
<evidence type="ECO:0000256" key="2">
    <source>
        <dbReference type="SAM" id="Phobius"/>
    </source>
</evidence>
<accession>A0A388MCA4</accession>
<dbReference type="AlphaFoldDB" id="A0A388MCA4"/>
<keyword evidence="2" id="KW-0472">Membrane</keyword>
<proteinExistence type="predicted"/>
<organism evidence="3 4">
    <name type="scientific">Chara braunii</name>
    <name type="common">Braun's stonewort</name>
    <dbReference type="NCBI Taxonomy" id="69332"/>
    <lineage>
        <taxon>Eukaryota</taxon>
        <taxon>Viridiplantae</taxon>
        <taxon>Streptophyta</taxon>
        <taxon>Charophyceae</taxon>
        <taxon>Charales</taxon>
        <taxon>Characeae</taxon>
        <taxon>Chara</taxon>
    </lineage>
</organism>
<feature type="transmembrane region" description="Helical" evidence="2">
    <location>
        <begin position="6"/>
        <end position="32"/>
    </location>
</feature>
<protein>
    <submittedName>
        <fullName evidence="3">Uncharacterized protein</fullName>
    </submittedName>
</protein>
<feature type="transmembrane region" description="Helical" evidence="2">
    <location>
        <begin position="74"/>
        <end position="93"/>
    </location>
</feature>
<evidence type="ECO:0000313" key="3">
    <source>
        <dbReference type="EMBL" id="GBG92135.1"/>
    </source>
</evidence>
<evidence type="ECO:0000256" key="1">
    <source>
        <dbReference type="SAM" id="MobiDB-lite"/>
    </source>
</evidence>
<reference evidence="3 4" key="1">
    <citation type="journal article" date="2018" name="Cell">
        <title>The Chara Genome: Secondary Complexity and Implications for Plant Terrestrialization.</title>
        <authorList>
            <person name="Nishiyama T."/>
            <person name="Sakayama H."/>
            <person name="Vries J.D."/>
            <person name="Buschmann H."/>
            <person name="Saint-Marcoux D."/>
            <person name="Ullrich K.K."/>
            <person name="Haas F.B."/>
            <person name="Vanderstraeten L."/>
            <person name="Becker D."/>
            <person name="Lang D."/>
            <person name="Vosolsobe S."/>
            <person name="Rombauts S."/>
            <person name="Wilhelmsson P.K.I."/>
            <person name="Janitza P."/>
            <person name="Kern R."/>
            <person name="Heyl A."/>
            <person name="Rumpler F."/>
            <person name="Villalobos L.I.A.C."/>
            <person name="Clay J.M."/>
            <person name="Skokan R."/>
            <person name="Toyoda A."/>
            <person name="Suzuki Y."/>
            <person name="Kagoshima H."/>
            <person name="Schijlen E."/>
            <person name="Tajeshwar N."/>
            <person name="Catarino B."/>
            <person name="Hetherington A.J."/>
            <person name="Saltykova A."/>
            <person name="Bonnot C."/>
            <person name="Breuninger H."/>
            <person name="Symeonidi A."/>
            <person name="Radhakrishnan G.V."/>
            <person name="Van Nieuwerburgh F."/>
            <person name="Deforce D."/>
            <person name="Chang C."/>
            <person name="Karol K.G."/>
            <person name="Hedrich R."/>
            <person name="Ulvskov P."/>
            <person name="Glockner G."/>
            <person name="Delwiche C.F."/>
            <person name="Petrasek J."/>
            <person name="Van de Peer Y."/>
            <person name="Friml J."/>
            <person name="Beilby M."/>
            <person name="Dolan L."/>
            <person name="Kohara Y."/>
            <person name="Sugano S."/>
            <person name="Fujiyama A."/>
            <person name="Delaux P.-M."/>
            <person name="Quint M."/>
            <person name="TheiBen G."/>
            <person name="Hagemann M."/>
            <person name="Harholt J."/>
            <person name="Dunand C."/>
            <person name="Zachgo S."/>
            <person name="Langdale J."/>
            <person name="Maumus F."/>
            <person name="Straeten D.V.D."/>
            <person name="Gould S.B."/>
            <person name="Rensing S.A."/>
        </authorList>
    </citation>
    <scope>NUCLEOTIDE SEQUENCE [LARGE SCALE GENOMIC DNA]</scope>
    <source>
        <strain evidence="3 4">S276</strain>
    </source>
</reference>